<dbReference type="AlphaFoldDB" id="A0AAE8QBE0"/>
<evidence type="ECO:0000313" key="3">
    <source>
        <dbReference type="Proteomes" id="UP000291892"/>
    </source>
</evidence>
<evidence type="ECO:0000256" key="1">
    <source>
        <dbReference type="SAM" id="Phobius"/>
    </source>
</evidence>
<feature type="transmembrane region" description="Helical" evidence="1">
    <location>
        <begin position="7"/>
        <end position="27"/>
    </location>
</feature>
<keyword evidence="1" id="KW-0472">Membrane</keyword>
<dbReference type="Proteomes" id="UP000291892">
    <property type="component" value="Unassembled WGS sequence"/>
</dbReference>
<sequence>MTDGRSALWLAFVLVGGFCAYSWYWYIRSFIFYFKNDFDFSKDFGPKFRSEFAEHDQDWVKPREKFLFDWPIWVLATSFFTLVVVLALVGII</sequence>
<evidence type="ECO:0000313" key="2">
    <source>
        <dbReference type="EMBL" id="TBF18448.1"/>
    </source>
</evidence>
<keyword evidence="1" id="KW-1133">Transmembrane helix</keyword>
<name>A0AAE8QBE0_9HYPH</name>
<reference evidence="2 3" key="1">
    <citation type="submission" date="2019-02" db="EMBL/GenBank/DDBJ databases">
        <title>The genomic architecture of introgression among sibling species of bacteria.</title>
        <authorList>
            <person name="Cavassim M.I.A."/>
            <person name="Moeskjaer S."/>
            <person name="Moslemi C."/>
            <person name="Fields B."/>
            <person name="Bachmann A."/>
            <person name="Vilhjalmsson B."/>
            <person name="Schierup M.H."/>
            <person name="Young J.P.W."/>
            <person name="Andersen S.U."/>
        </authorList>
    </citation>
    <scope>NUCLEOTIDE SEQUENCE [LARGE SCALE GENOMIC DNA]</scope>
    <source>
        <strain evidence="2 3">SM42</strain>
    </source>
</reference>
<feature type="transmembrane region" description="Helical" evidence="1">
    <location>
        <begin position="70"/>
        <end position="91"/>
    </location>
</feature>
<accession>A0AAE8QBE0</accession>
<comment type="caution">
    <text evidence="2">The sequence shown here is derived from an EMBL/GenBank/DDBJ whole genome shotgun (WGS) entry which is preliminary data.</text>
</comment>
<proteinExistence type="predicted"/>
<keyword evidence="1" id="KW-0812">Transmembrane</keyword>
<dbReference type="EMBL" id="SIKX01000001">
    <property type="protein sequence ID" value="TBF18448.1"/>
    <property type="molecule type" value="Genomic_DNA"/>
</dbReference>
<organism evidence="2 3">
    <name type="scientific">Rhizobium ruizarguesonis</name>
    <dbReference type="NCBI Taxonomy" id="2081791"/>
    <lineage>
        <taxon>Bacteria</taxon>
        <taxon>Pseudomonadati</taxon>
        <taxon>Pseudomonadota</taxon>
        <taxon>Alphaproteobacteria</taxon>
        <taxon>Hyphomicrobiales</taxon>
        <taxon>Rhizobiaceae</taxon>
        <taxon>Rhizobium/Agrobacterium group</taxon>
        <taxon>Rhizobium</taxon>
    </lineage>
</organism>
<protein>
    <submittedName>
        <fullName evidence="2">Uncharacterized protein</fullName>
    </submittedName>
</protein>
<gene>
    <name evidence="2" type="ORF">ELG94_08770</name>
</gene>
<dbReference type="RefSeq" id="WP_130822532.1">
    <property type="nucleotide sequence ID" value="NZ_SIKX01000001.1"/>
</dbReference>